<dbReference type="Gene3D" id="1.10.1410.10">
    <property type="match status" value="1"/>
</dbReference>
<evidence type="ECO:0000256" key="1">
    <source>
        <dbReference type="ARBA" id="ARBA00001936"/>
    </source>
</evidence>
<dbReference type="CDD" id="cd05402">
    <property type="entry name" value="NT_PAP_TUTase"/>
    <property type="match status" value="1"/>
</dbReference>
<evidence type="ECO:0000256" key="5">
    <source>
        <dbReference type="ARBA" id="ARBA00022679"/>
    </source>
</evidence>
<keyword evidence="12" id="KW-1185">Reference proteome</keyword>
<gene>
    <name evidence="13" type="primary">LOC105424006</name>
</gene>
<dbReference type="Pfam" id="PF22600">
    <property type="entry name" value="MTPAP-like_central"/>
    <property type="match status" value="1"/>
</dbReference>
<dbReference type="OrthoDB" id="407432at2759"/>
<sequence length="729" mass="84817">MNSKSYAESVKPAKEEIATSSKHQETKSDQISHKVDQHYLPGKSVCVAPLPKTISSEDLVNFLHQFGPVKRQHFGRNSFWIEYNDSKSVDILMSRSHWLANEKLCLRRLKRNGENFGFDKMPQEIRTKTSPKKAENKIEEEDDPIRYDRIKNTIETEVTFNNQLAALLNAVQLTEYELATRYDVICTHLDDIFRSVFSECRTYKFGSTVAQLSFKESDLDIYMYIGALDLPSFYHKPDVPTQVWTPIIFKKVRRVMYSMKSVFSNIVSIPKAKTPIIKFRYIPTNVSCDISFKNGLGIYKSNFLRYCASRDPRLRPLMLLIKYWARHFGISGSGRISSYGLVCLIIFYLQQESVGLLPPLLHLQRTCTPEIMYGWQVNFNENTILPPINNSSSIAELFHNFLSFYSQFSFNSCVVCLLDGKTYSTADFAQPDKLPNYMDRYKNYIMDSNAKKLDVHKPACIQDPIELNQNTAANTSDRALLTFQHCCKFSADICSTASVNNYDNLLRMIFDTIPPQLIHMKKKKKKFRNIIKAGRFLHAGLPEDFETRTDIVDKEQYKKDNWYFITFNLIRDIFEMIFKLQVEVIDQEVKQQKIDVLSDVHTRNNQKVTFHCTGNKCVWYNRKKNNRTLLDLQISLLEKEAIMSDKVVEQLNEHDQANNIKLDFICTLEKADNPVAVIIILNDENSQNHIIRQFECFVNTWIPKIINKTLLHMLQFKKTYDQLLCHQKS</sequence>
<dbReference type="GeneID" id="105424006"/>
<evidence type="ECO:0000259" key="10">
    <source>
        <dbReference type="Pfam" id="PF03828"/>
    </source>
</evidence>
<dbReference type="Proteomes" id="UP000504615">
    <property type="component" value="Unplaced"/>
</dbReference>
<dbReference type="InterPro" id="IPR054708">
    <property type="entry name" value="MTPAP-like_central"/>
</dbReference>
<name>A0A6I9VTJ4_9HYME</name>
<dbReference type="PANTHER" id="PTHR12271">
    <property type="entry name" value="POLY A POLYMERASE CID PAP -RELATED"/>
    <property type="match status" value="1"/>
</dbReference>
<dbReference type="InterPro" id="IPR035979">
    <property type="entry name" value="RBD_domain_sf"/>
</dbReference>
<dbReference type="InterPro" id="IPR043519">
    <property type="entry name" value="NT_sf"/>
</dbReference>
<dbReference type="SUPFAM" id="SSF81301">
    <property type="entry name" value="Nucleotidyltransferase"/>
    <property type="match status" value="1"/>
</dbReference>
<dbReference type="GO" id="GO:0046872">
    <property type="term" value="F:metal ion binding"/>
    <property type="evidence" value="ECO:0007669"/>
    <property type="project" value="UniProtKB-KW"/>
</dbReference>
<evidence type="ECO:0000256" key="7">
    <source>
        <dbReference type="ARBA" id="ARBA00022842"/>
    </source>
</evidence>
<reference evidence="13" key="1">
    <citation type="submission" date="2025-08" db="UniProtKB">
        <authorList>
            <consortium name="RefSeq"/>
        </authorList>
    </citation>
    <scope>IDENTIFICATION</scope>
</reference>
<comment type="subcellular location">
    <subcellularLocation>
        <location evidence="3">Cytoplasm</location>
    </subcellularLocation>
</comment>
<dbReference type="InterPro" id="IPR002058">
    <property type="entry name" value="PAP_assoc"/>
</dbReference>
<dbReference type="GO" id="GO:1990817">
    <property type="term" value="F:poly(A) RNA polymerase activity"/>
    <property type="evidence" value="ECO:0007669"/>
    <property type="project" value="UniProtKB-ARBA"/>
</dbReference>
<dbReference type="AlphaFoldDB" id="A0A6I9VTJ4"/>
<keyword evidence="6" id="KW-0479">Metal-binding</keyword>
<comment type="cofactor">
    <cofactor evidence="2">
        <name>Mg(2+)</name>
        <dbReference type="ChEBI" id="CHEBI:18420"/>
    </cofactor>
</comment>
<keyword evidence="4" id="KW-0963">Cytoplasm</keyword>
<feature type="region of interest" description="Disordered" evidence="9">
    <location>
        <begin position="1"/>
        <end position="34"/>
    </location>
</feature>
<evidence type="ECO:0000259" key="11">
    <source>
        <dbReference type="Pfam" id="PF22600"/>
    </source>
</evidence>
<feature type="domain" description="PAP-associated" evidence="10">
    <location>
        <begin position="393"/>
        <end position="468"/>
    </location>
</feature>
<evidence type="ECO:0000313" key="12">
    <source>
        <dbReference type="Proteomes" id="UP000504615"/>
    </source>
</evidence>
<organism evidence="12 13">
    <name type="scientific">Pogonomyrmex barbatus</name>
    <name type="common">red harvester ant</name>
    <dbReference type="NCBI Taxonomy" id="144034"/>
    <lineage>
        <taxon>Eukaryota</taxon>
        <taxon>Metazoa</taxon>
        <taxon>Ecdysozoa</taxon>
        <taxon>Arthropoda</taxon>
        <taxon>Hexapoda</taxon>
        <taxon>Insecta</taxon>
        <taxon>Pterygota</taxon>
        <taxon>Neoptera</taxon>
        <taxon>Endopterygota</taxon>
        <taxon>Hymenoptera</taxon>
        <taxon>Apocrita</taxon>
        <taxon>Aculeata</taxon>
        <taxon>Formicoidea</taxon>
        <taxon>Formicidae</taxon>
        <taxon>Myrmicinae</taxon>
        <taxon>Pogonomyrmex</taxon>
    </lineage>
</organism>
<dbReference type="GO" id="GO:0005737">
    <property type="term" value="C:cytoplasm"/>
    <property type="evidence" value="ECO:0007669"/>
    <property type="project" value="UniProtKB-SubCell"/>
</dbReference>
<evidence type="ECO:0000256" key="8">
    <source>
        <dbReference type="ARBA" id="ARBA00038491"/>
    </source>
</evidence>
<dbReference type="GO" id="GO:0031123">
    <property type="term" value="P:RNA 3'-end processing"/>
    <property type="evidence" value="ECO:0007669"/>
    <property type="project" value="TreeGrafter"/>
</dbReference>
<proteinExistence type="inferred from homology"/>
<dbReference type="PANTHER" id="PTHR12271:SF40">
    <property type="entry name" value="POLY(A) RNA POLYMERASE GLD2"/>
    <property type="match status" value="1"/>
</dbReference>
<feature type="compositionally biased region" description="Basic and acidic residues" evidence="9">
    <location>
        <begin position="11"/>
        <end position="34"/>
    </location>
</feature>
<dbReference type="Gene3D" id="3.30.460.10">
    <property type="entry name" value="Beta Polymerase, domain 2"/>
    <property type="match status" value="1"/>
</dbReference>
<dbReference type="RefSeq" id="XP_011632332.1">
    <property type="nucleotide sequence ID" value="XM_011634030.1"/>
</dbReference>
<protein>
    <submittedName>
        <fullName evidence="13">Poly(A) RNA polymerase, mitochondrial-like</fullName>
    </submittedName>
</protein>
<keyword evidence="5" id="KW-0808">Transferase</keyword>
<comment type="cofactor">
    <cofactor evidence="1">
        <name>Mn(2+)</name>
        <dbReference type="ChEBI" id="CHEBI:29035"/>
    </cofactor>
</comment>
<dbReference type="SUPFAM" id="SSF81631">
    <property type="entry name" value="PAP/OAS1 substrate-binding domain"/>
    <property type="match status" value="1"/>
</dbReference>
<evidence type="ECO:0000256" key="6">
    <source>
        <dbReference type="ARBA" id="ARBA00022723"/>
    </source>
</evidence>
<dbReference type="SUPFAM" id="SSF54928">
    <property type="entry name" value="RNA-binding domain, RBD"/>
    <property type="match status" value="1"/>
</dbReference>
<feature type="domain" description="Poly(A) RNA polymerase mitochondrial-like central palm" evidence="11">
    <location>
        <begin position="161"/>
        <end position="306"/>
    </location>
</feature>
<evidence type="ECO:0000256" key="3">
    <source>
        <dbReference type="ARBA" id="ARBA00004496"/>
    </source>
</evidence>
<evidence type="ECO:0000313" key="13">
    <source>
        <dbReference type="RefSeq" id="XP_011632332.1"/>
    </source>
</evidence>
<evidence type="ECO:0000256" key="9">
    <source>
        <dbReference type="SAM" id="MobiDB-lite"/>
    </source>
</evidence>
<dbReference type="KEGG" id="pbar:105424006"/>
<dbReference type="GO" id="GO:0003676">
    <property type="term" value="F:nucleic acid binding"/>
    <property type="evidence" value="ECO:0007669"/>
    <property type="project" value="InterPro"/>
</dbReference>
<comment type="similarity">
    <text evidence="8">Belongs to the DNA polymerase type-B-like family. GLD2 subfamily.</text>
</comment>
<dbReference type="Pfam" id="PF03828">
    <property type="entry name" value="PAP_assoc"/>
    <property type="match status" value="1"/>
</dbReference>
<evidence type="ECO:0000256" key="2">
    <source>
        <dbReference type="ARBA" id="ARBA00001946"/>
    </source>
</evidence>
<evidence type="ECO:0000256" key="4">
    <source>
        <dbReference type="ARBA" id="ARBA00022490"/>
    </source>
</evidence>
<keyword evidence="7" id="KW-0460">Magnesium</keyword>
<accession>A0A6I9VTJ4</accession>